<protein>
    <submittedName>
        <fullName evidence="2">Uncharacterized protein</fullName>
    </submittedName>
</protein>
<accession>A0A1L7D6Q5</accession>
<name>A0A1L7D6Q5_9CORY</name>
<dbReference type="RefSeq" id="WP_075736778.1">
    <property type="nucleotide sequence ID" value="NZ_CP009250.1"/>
</dbReference>
<geneLocation type="plasmid" evidence="3">
    <name>pcpho</name>
</geneLocation>
<dbReference type="GO" id="GO:0006355">
    <property type="term" value="P:regulation of DNA-templated transcription"/>
    <property type="evidence" value="ECO:0007669"/>
    <property type="project" value="InterPro"/>
</dbReference>
<evidence type="ECO:0000256" key="1">
    <source>
        <dbReference type="SAM" id="MobiDB-lite"/>
    </source>
</evidence>
<keyword evidence="2" id="KW-0614">Plasmid</keyword>
<dbReference type="KEGG" id="cpho:CPHO_12440"/>
<proteinExistence type="predicted"/>
<feature type="compositionally biased region" description="Polar residues" evidence="1">
    <location>
        <begin position="23"/>
        <end position="34"/>
    </location>
</feature>
<organism evidence="2 3">
    <name type="scientific">Corynebacterium phocae</name>
    <dbReference type="NCBI Taxonomy" id="161895"/>
    <lineage>
        <taxon>Bacteria</taxon>
        <taxon>Bacillati</taxon>
        <taxon>Actinomycetota</taxon>
        <taxon>Actinomycetes</taxon>
        <taxon>Mycobacteriales</taxon>
        <taxon>Corynebacteriaceae</taxon>
        <taxon>Corynebacterium</taxon>
    </lineage>
</organism>
<keyword evidence="3" id="KW-1185">Reference proteome</keyword>
<dbReference type="AlphaFoldDB" id="A0A1L7D6Q5"/>
<dbReference type="InterPro" id="IPR010985">
    <property type="entry name" value="Ribbon_hlx_hlx"/>
</dbReference>
<sequence length="84" mass="9602">MPPKKKTNQIAATIRKPAKATDTPRTVRSTLTSPSDRELSRRTTIYLTPETWEGLKIAAAKHHTTLSMFMEQLSRDYLKTTKRT</sequence>
<reference evidence="2 3" key="1">
    <citation type="submission" date="2014-08" db="EMBL/GenBank/DDBJ databases">
        <title>Complete genome sequence of Corynebacterium phocae M408/89/1(T)(=DSM 44612(T)), isolated from the common seal (Phoca vitulina).</title>
        <authorList>
            <person name="Ruckert C."/>
            <person name="Albersmeier A."/>
            <person name="Winkler A."/>
            <person name="Kalinowski J."/>
        </authorList>
    </citation>
    <scope>NUCLEOTIDE SEQUENCE [LARGE SCALE GENOMIC DNA]</scope>
    <source>
        <strain evidence="2 3">M408/89/1</strain>
        <plasmid evidence="3">Plasmid pcpho</plasmid>
    </source>
</reference>
<evidence type="ECO:0000313" key="2">
    <source>
        <dbReference type="EMBL" id="APT93828.1"/>
    </source>
</evidence>
<gene>
    <name evidence="2" type="ORF">CPHO_12440</name>
</gene>
<dbReference type="EMBL" id="CP009250">
    <property type="protein sequence ID" value="APT93828.1"/>
    <property type="molecule type" value="Genomic_DNA"/>
</dbReference>
<dbReference type="SUPFAM" id="SSF47598">
    <property type="entry name" value="Ribbon-helix-helix"/>
    <property type="match status" value="1"/>
</dbReference>
<evidence type="ECO:0000313" key="3">
    <source>
        <dbReference type="Proteomes" id="UP000185491"/>
    </source>
</evidence>
<feature type="region of interest" description="Disordered" evidence="1">
    <location>
        <begin position="1"/>
        <end position="38"/>
    </location>
</feature>
<dbReference type="Proteomes" id="UP000185491">
    <property type="component" value="Plasmid pCpho"/>
</dbReference>